<name>A0ABN9VLB9_9DINO</name>
<evidence type="ECO:0000256" key="1">
    <source>
        <dbReference type="SAM" id="MobiDB-lite"/>
    </source>
</evidence>
<gene>
    <name evidence="2" type="ORF">PCOR1329_LOCUS59117</name>
</gene>
<accession>A0ABN9VLB9</accession>
<dbReference type="EMBL" id="CAUYUJ010017360">
    <property type="protein sequence ID" value="CAK0874113.1"/>
    <property type="molecule type" value="Genomic_DNA"/>
</dbReference>
<keyword evidence="3" id="KW-1185">Reference proteome</keyword>
<organism evidence="2 3">
    <name type="scientific">Prorocentrum cordatum</name>
    <dbReference type="NCBI Taxonomy" id="2364126"/>
    <lineage>
        <taxon>Eukaryota</taxon>
        <taxon>Sar</taxon>
        <taxon>Alveolata</taxon>
        <taxon>Dinophyceae</taxon>
        <taxon>Prorocentrales</taxon>
        <taxon>Prorocentraceae</taxon>
        <taxon>Prorocentrum</taxon>
    </lineage>
</organism>
<sequence>MLAPHGGRRGWPEPGRFSSATGTHEEAASGTARRSPRGKRRPAWVAARLDGQPWDAHALVAGHAGLTRGEEMPVDTASRRRGAASPAANQPGTDPHPQARWASQERRYSQGWALRDRGESSRSVSR</sequence>
<protein>
    <submittedName>
        <fullName evidence="2">Uncharacterized protein</fullName>
    </submittedName>
</protein>
<feature type="region of interest" description="Disordered" evidence="1">
    <location>
        <begin position="1"/>
        <end position="126"/>
    </location>
</feature>
<comment type="caution">
    <text evidence="2">The sequence shown here is derived from an EMBL/GenBank/DDBJ whole genome shotgun (WGS) entry which is preliminary data.</text>
</comment>
<dbReference type="Proteomes" id="UP001189429">
    <property type="component" value="Unassembled WGS sequence"/>
</dbReference>
<reference evidence="2" key="1">
    <citation type="submission" date="2023-10" db="EMBL/GenBank/DDBJ databases">
        <authorList>
            <person name="Chen Y."/>
            <person name="Shah S."/>
            <person name="Dougan E. K."/>
            <person name="Thang M."/>
            <person name="Chan C."/>
        </authorList>
    </citation>
    <scope>NUCLEOTIDE SEQUENCE [LARGE SCALE GENOMIC DNA]</scope>
</reference>
<feature type="compositionally biased region" description="Basic and acidic residues" evidence="1">
    <location>
        <begin position="103"/>
        <end position="120"/>
    </location>
</feature>
<evidence type="ECO:0000313" key="2">
    <source>
        <dbReference type="EMBL" id="CAK0874113.1"/>
    </source>
</evidence>
<proteinExistence type="predicted"/>
<evidence type="ECO:0000313" key="3">
    <source>
        <dbReference type="Proteomes" id="UP001189429"/>
    </source>
</evidence>